<keyword evidence="2" id="KW-0396">Initiation factor</keyword>
<protein>
    <submittedName>
        <fullName evidence="5">Uncharacterized protein</fullName>
    </submittedName>
</protein>
<keyword evidence="4" id="KW-0648">Protein biosynthesis</keyword>
<dbReference type="InterPro" id="IPR011400">
    <property type="entry name" value="EIF3B"/>
</dbReference>
<evidence type="ECO:0000313" key="5">
    <source>
        <dbReference type="EMBL" id="ONK77268.1"/>
    </source>
</evidence>
<dbReference type="Gramene" id="ONK77268">
    <property type="protein sequence ID" value="ONK77268"/>
    <property type="gene ID" value="A4U43_C02F4800"/>
</dbReference>
<evidence type="ECO:0000256" key="4">
    <source>
        <dbReference type="ARBA" id="ARBA00022917"/>
    </source>
</evidence>
<reference evidence="6" key="1">
    <citation type="journal article" date="2017" name="Nat. Commun.">
        <title>The asparagus genome sheds light on the origin and evolution of a young Y chromosome.</title>
        <authorList>
            <person name="Harkess A."/>
            <person name="Zhou J."/>
            <person name="Xu C."/>
            <person name="Bowers J.E."/>
            <person name="Van der Hulst R."/>
            <person name="Ayyampalayam S."/>
            <person name="Mercati F."/>
            <person name="Riccardi P."/>
            <person name="McKain M.R."/>
            <person name="Kakrana A."/>
            <person name="Tang H."/>
            <person name="Ray J."/>
            <person name="Groenendijk J."/>
            <person name="Arikit S."/>
            <person name="Mathioni S.M."/>
            <person name="Nakano M."/>
            <person name="Shan H."/>
            <person name="Telgmann-Rauber A."/>
            <person name="Kanno A."/>
            <person name="Yue Z."/>
            <person name="Chen H."/>
            <person name="Li W."/>
            <person name="Chen Y."/>
            <person name="Xu X."/>
            <person name="Zhang Y."/>
            <person name="Luo S."/>
            <person name="Chen H."/>
            <person name="Gao J."/>
            <person name="Mao Z."/>
            <person name="Pires J.C."/>
            <person name="Luo M."/>
            <person name="Kudrna D."/>
            <person name="Wing R.A."/>
            <person name="Meyers B.C."/>
            <person name="Yi K."/>
            <person name="Kong H."/>
            <person name="Lavrijsen P."/>
            <person name="Sunseri F."/>
            <person name="Falavigna A."/>
            <person name="Ye Y."/>
            <person name="Leebens-Mack J.H."/>
            <person name="Chen G."/>
        </authorList>
    </citation>
    <scope>NUCLEOTIDE SEQUENCE [LARGE SCALE GENOMIC DNA]</scope>
    <source>
        <strain evidence="6">cv. DH0086</strain>
    </source>
</reference>
<accession>A0A5P1FFY4</accession>
<dbReference type="PANTHER" id="PTHR14068:SF0">
    <property type="entry name" value="EUKARYOTIC TRANSLATION INITIATION FACTOR 3 SUBUNIT B"/>
    <property type="match status" value="1"/>
</dbReference>
<dbReference type="GO" id="GO:0003723">
    <property type="term" value="F:RNA binding"/>
    <property type="evidence" value="ECO:0007669"/>
    <property type="project" value="UniProtKB-KW"/>
</dbReference>
<keyword evidence="3" id="KW-0694">RNA-binding</keyword>
<dbReference type="Proteomes" id="UP000243459">
    <property type="component" value="Chromosome 2"/>
</dbReference>
<dbReference type="GO" id="GO:0005852">
    <property type="term" value="C:eukaryotic translation initiation factor 3 complex"/>
    <property type="evidence" value="ECO:0007669"/>
    <property type="project" value="InterPro"/>
</dbReference>
<keyword evidence="6" id="KW-1185">Reference proteome</keyword>
<sequence>MSSYIQEAELVKEKTNGYRLDKSHIFAVNLFDDFDKYMNVPYEWTPAQIKPYTPGENLQQWLADEKARDLFVNIHAGAFTEVFATVGDKKEGWTNILYDPSISQGGALICVAKAPRSKSVDDFEVQTATYNS</sequence>
<dbReference type="AlphaFoldDB" id="A0A5P1FFY4"/>
<dbReference type="PANTHER" id="PTHR14068">
    <property type="entry name" value="EUKARYOTIC TRANSLATION INITIATION FACTOR 3 EIF3 -RELATED"/>
    <property type="match status" value="1"/>
</dbReference>
<proteinExistence type="predicted"/>
<dbReference type="GO" id="GO:0031369">
    <property type="term" value="F:translation initiation factor binding"/>
    <property type="evidence" value="ECO:0007669"/>
    <property type="project" value="InterPro"/>
</dbReference>
<gene>
    <name evidence="5" type="ORF">A4U43_C02F4800</name>
</gene>
<evidence type="ECO:0000256" key="3">
    <source>
        <dbReference type="ARBA" id="ARBA00022884"/>
    </source>
</evidence>
<dbReference type="GO" id="GO:0003743">
    <property type="term" value="F:translation initiation factor activity"/>
    <property type="evidence" value="ECO:0007669"/>
    <property type="project" value="UniProtKB-KW"/>
</dbReference>
<evidence type="ECO:0000256" key="2">
    <source>
        <dbReference type="ARBA" id="ARBA00022540"/>
    </source>
</evidence>
<organism evidence="5 6">
    <name type="scientific">Asparagus officinalis</name>
    <name type="common">Garden asparagus</name>
    <dbReference type="NCBI Taxonomy" id="4686"/>
    <lineage>
        <taxon>Eukaryota</taxon>
        <taxon>Viridiplantae</taxon>
        <taxon>Streptophyta</taxon>
        <taxon>Embryophyta</taxon>
        <taxon>Tracheophyta</taxon>
        <taxon>Spermatophyta</taxon>
        <taxon>Magnoliopsida</taxon>
        <taxon>Liliopsida</taxon>
        <taxon>Asparagales</taxon>
        <taxon>Asparagaceae</taxon>
        <taxon>Asparagoideae</taxon>
        <taxon>Asparagus</taxon>
    </lineage>
</organism>
<evidence type="ECO:0000313" key="6">
    <source>
        <dbReference type="Proteomes" id="UP000243459"/>
    </source>
</evidence>
<name>A0A5P1FFY4_ASPOF</name>
<evidence type="ECO:0000256" key="1">
    <source>
        <dbReference type="ARBA" id="ARBA00022490"/>
    </source>
</evidence>
<dbReference type="EMBL" id="CM007382">
    <property type="protein sequence ID" value="ONK77268.1"/>
    <property type="molecule type" value="Genomic_DNA"/>
</dbReference>
<keyword evidence="1" id="KW-0963">Cytoplasm</keyword>